<keyword evidence="10" id="KW-0812">Transmembrane</keyword>
<comment type="catalytic activity">
    <reaction evidence="1">
        <text>ATP + protein L-histidine = ADP + protein N-phospho-L-histidine.</text>
        <dbReference type="EC" id="2.7.13.3"/>
    </reaction>
</comment>
<feature type="domain" description="Signal transduction histidine kinase subgroup 3 dimerisation and phosphoacceptor" evidence="12">
    <location>
        <begin position="184"/>
        <end position="248"/>
    </location>
</feature>
<evidence type="ECO:0000256" key="4">
    <source>
        <dbReference type="ARBA" id="ARBA00022679"/>
    </source>
</evidence>
<dbReference type="EMBL" id="SOCP01000002">
    <property type="protein sequence ID" value="TDV56020.1"/>
    <property type="molecule type" value="Genomic_DNA"/>
</dbReference>
<feature type="domain" description="Histidine kinase/HSP90-like ATPase" evidence="11">
    <location>
        <begin position="291"/>
        <end position="378"/>
    </location>
</feature>
<dbReference type="InterPro" id="IPR003594">
    <property type="entry name" value="HATPase_dom"/>
</dbReference>
<feature type="transmembrane region" description="Helical" evidence="10">
    <location>
        <begin position="89"/>
        <end position="110"/>
    </location>
</feature>
<evidence type="ECO:0000256" key="2">
    <source>
        <dbReference type="ARBA" id="ARBA00012438"/>
    </source>
</evidence>
<feature type="region of interest" description="Disordered" evidence="9">
    <location>
        <begin position="327"/>
        <end position="348"/>
    </location>
</feature>
<keyword evidence="8" id="KW-0902">Two-component regulatory system</keyword>
<evidence type="ECO:0000256" key="9">
    <source>
        <dbReference type="SAM" id="MobiDB-lite"/>
    </source>
</evidence>
<evidence type="ECO:0000256" key="8">
    <source>
        <dbReference type="ARBA" id="ARBA00023012"/>
    </source>
</evidence>
<keyword evidence="5" id="KW-0547">Nucleotide-binding</keyword>
<dbReference type="Pfam" id="PF23539">
    <property type="entry name" value="DUF7134"/>
    <property type="match status" value="1"/>
</dbReference>
<keyword evidence="6 14" id="KW-0418">Kinase</keyword>
<keyword evidence="3" id="KW-0597">Phosphoprotein</keyword>
<evidence type="ECO:0000259" key="13">
    <source>
        <dbReference type="Pfam" id="PF23539"/>
    </source>
</evidence>
<evidence type="ECO:0000256" key="10">
    <source>
        <dbReference type="SAM" id="Phobius"/>
    </source>
</evidence>
<dbReference type="Pfam" id="PF02518">
    <property type="entry name" value="HATPase_c"/>
    <property type="match status" value="1"/>
</dbReference>
<dbReference type="AlphaFoldDB" id="A0A4R7W0I5"/>
<evidence type="ECO:0000256" key="1">
    <source>
        <dbReference type="ARBA" id="ARBA00000085"/>
    </source>
</evidence>
<keyword evidence="15" id="KW-1185">Reference proteome</keyword>
<dbReference type="GO" id="GO:0005524">
    <property type="term" value="F:ATP binding"/>
    <property type="evidence" value="ECO:0007669"/>
    <property type="project" value="UniProtKB-KW"/>
</dbReference>
<reference evidence="14 15" key="1">
    <citation type="submission" date="2019-03" db="EMBL/GenBank/DDBJ databases">
        <title>Genomic Encyclopedia of Archaeal and Bacterial Type Strains, Phase II (KMG-II): from individual species to whole genera.</title>
        <authorList>
            <person name="Goeker M."/>
        </authorList>
    </citation>
    <scope>NUCLEOTIDE SEQUENCE [LARGE SCALE GENOMIC DNA]</scope>
    <source>
        <strain evidence="14 15">DSM 45499</strain>
    </source>
</reference>
<protein>
    <recommendedName>
        <fullName evidence="2">histidine kinase</fullName>
        <ecNumber evidence="2">2.7.13.3</ecNumber>
    </recommendedName>
</protein>
<keyword evidence="7" id="KW-0067">ATP-binding</keyword>
<dbReference type="SUPFAM" id="SSF55874">
    <property type="entry name" value="ATPase domain of HSP90 chaperone/DNA topoisomerase II/histidine kinase"/>
    <property type="match status" value="1"/>
</dbReference>
<dbReference type="EC" id="2.7.13.3" evidence="2"/>
<comment type="caution">
    <text evidence="14">The sequence shown here is derived from an EMBL/GenBank/DDBJ whole genome shotgun (WGS) entry which is preliminary data.</text>
</comment>
<dbReference type="PANTHER" id="PTHR24421">
    <property type="entry name" value="NITRATE/NITRITE SENSOR PROTEIN NARX-RELATED"/>
    <property type="match status" value="1"/>
</dbReference>
<accession>A0A4R7W0I5</accession>
<feature type="transmembrane region" description="Helical" evidence="10">
    <location>
        <begin position="145"/>
        <end position="165"/>
    </location>
</feature>
<dbReference type="GO" id="GO:0016020">
    <property type="term" value="C:membrane"/>
    <property type="evidence" value="ECO:0007669"/>
    <property type="project" value="InterPro"/>
</dbReference>
<feature type="domain" description="DUF7134" evidence="13">
    <location>
        <begin position="10"/>
        <end position="164"/>
    </location>
</feature>
<dbReference type="InterPro" id="IPR050482">
    <property type="entry name" value="Sensor_HK_TwoCompSys"/>
</dbReference>
<evidence type="ECO:0000313" key="15">
    <source>
        <dbReference type="Proteomes" id="UP000294927"/>
    </source>
</evidence>
<dbReference type="GO" id="GO:0000155">
    <property type="term" value="F:phosphorelay sensor kinase activity"/>
    <property type="evidence" value="ECO:0007669"/>
    <property type="project" value="InterPro"/>
</dbReference>
<dbReference type="GO" id="GO:0046983">
    <property type="term" value="F:protein dimerization activity"/>
    <property type="evidence" value="ECO:0007669"/>
    <property type="project" value="InterPro"/>
</dbReference>
<dbReference type="Proteomes" id="UP000294927">
    <property type="component" value="Unassembled WGS sequence"/>
</dbReference>
<evidence type="ECO:0000259" key="12">
    <source>
        <dbReference type="Pfam" id="PF07730"/>
    </source>
</evidence>
<evidence type="ECO:0000313" key="14">
    <source>
        <dbReference type="EMBL" id="TDV56020.1"/>
    </source>
</evidence>
<evidence type="ECO:0000259" key="11">
    <source>
        <dbReference type="Pfam" id="PF02518"/>
    </source>
</evidence>
<proteinExistence type="predicted"/>
<dbReference type="RefSeq" id="WP_133901319.1">
    <property type="nucleotide sequence ID" value="NZ_SOCP01000002.1"/>
</dbReference>
<keyword evidence="4" id="KW-0808">Transferase</keyword>
<dbReference type="Pfam" id="PF07730">
    <property type="entry name" value="HisKA_3"/>
    <property type="match status" value="1"/>
</dbReference>
<sequence>MFDLRLVVVRWRRFDVTVRDAPFAPLLAALSLTPSLDSYGTQLGGLSNRPMDALAVALVAVECLSLAVRRRWPAACLLLVSAGFAADQLLGYHTVAGSALPVALLSAGSYLERHRRVAVVASSAGYGLLVAALEDRGATESVLGFVTFYLGMALAWGFGVWLRRFRAAEAVRRRQVAEATRVAERGRIARELHDVVTHHVTAMVVQAEAARCATASPELLDRTLVAITDTGRRAITDLRHLLDLLNPDHGTRAPAAGDLRALVERTRLAGQPVRLTEEGDPAGVDGDAGEAAYRVVQEALTNALKHAHGNNTAVRVHRGPSEITIEVDTDGPGSHATSPRGSGRGLAGLRDRVGVLGGELTSGPVADGGFAVRARIPRGGPS</sequence>
<dbReference type="PANTHER" id="PTHR24421:SF10">
    <property type="entry name" value="NITRATE_NITRITE SENSOR PROTEIN NARQ"/>
    <property type="match status" value="1"/>
</dbReference>
<dbReference type="Gene3D" id="3.30.565.10">
    <property type="entry name" value="Histidine kinase-like ATPase, C-terminal domain"/>
    <property type="match status" value="1"/>
</dbReference>
<organism evidence="14 15">
    <name type="scientific">Actinophytocola oryzae</name>
    <dbReference type="NCBI Taxonomy" id="502181"/>
    <lineage>
        <taxon>Bacteria</taxon>
        <taxon>Bacillati</taxon>
        <taxon>Actinomycetota</taxon>
        <taxon>Actinomycetes</taxon>
        <taxon>Pseudonocardiales</taxon>
        <taxon>Pseudonocardiaceae</taxon>
    </lineage>
</organism>
<evidence type="ECO:0000256" key="7">
    <source>
        <dbReference type="ARBA" id="ARBA00022840"/>
    </source>
</evidence>
<dbReference type="CDD" id="cd16917">
    <property type="entry name" value="HATPase_UhpB-NarQ-NarX-like"/>
    <property type="match status" value="1"/>
</dbReference>
<dbReference type="Gene3D" id="1.20.5.1930">
    <property type="match status" value="1"/>
</dbReference>
<evidence type="ECO:0000256" key="6">
    <source>
        <dbReference type="ARBA" id="ARBA00022777"/>
    </source>
</evidence>
<feature type="transmembrane region" description="Helical" evidence="10">
    <location>
        <begin position="117"/>
        <end position="133"/>
    </location>
</feature>
<dbReference type="OrthoDB" id="227596at2"/>
<dbReference type="InterPro" id="IPR055558">
    <property type="entry name" value="DUF7134"/>
</dbReference>
<gene>
    <name evidence="14" type="ORF">CLV71_10281</name>
</gene>
<keyword evidence="10" id="KW-0472">Membrane</keyword>
<keyword evidence="10" id="KW-1133">Transmembrane helix</keyword>
<name>A0A4R7W0I5_9PSEU</name>
<dbReference type="InterPro" id="IPR011712">
    <property type="entry name" value="Sig_transdc_His_kin_sub3_dim/P"/>
</dbReference>
<evidence type="ECO:0000256" key="3">
    <source>
        <dbReference type="ARBA" id="ARBA00022553"/>
    </source>
</evidence>
<dbReference type="InterPro" id="IPR036890">
    <property type="entry name" value="HATPase_C_sf"/>
</dbReference>
<evidence type="ECO:0000256" key="5">
    <source>
        <dbReference type="ARBA" id="ARBA00022741"/>
    </source>
</evidence>